<dbReference type="PRINTS" id="PR00605">
    <property type="entry name" value="CYTCHROMECIC"/>
</dbReference>
<evidence type="ECO:0000313" key="11">
    <source>
        <dbReference type="EMBL" id="QNP45423.1"/>
    </source>
</evidence>
<dbReference type="RefSeq" id="WP_187708379.1">
    <property type="nucleotide sequence ID" value="NZ_CP060782.1"/>
</dbReference>
<keyword evidence="2" id="KW-0813">Transport</keyword>
<keyword evidence="7 8" id="KW-0408">Iron</keyword>
<keyword evidence="5 8" id="KW-0479">Metal-binding</keyword>
<keyword evidence="3 8" id="KW-0349">Heme</keyword>
<evidence type="ECO:0000256" key="4">
    <source>
        <dbReference type="ARBA" id="ARBA00022660"/>
    </source>
</evidence>
<gene>
    <name evidence="11" type="ORF">H9L14_12640</name>
</gene>
<dbReference type="Pfam" id="PF13442">
    <property type="entry name" value="Cytochrome_CBB3"/>
    <property type="match status" value="1"/>
</dbReference>
<keyword evidence="4" id="KW-0679">Respiratory chain</keyword>
<evidence type="ECO:0000256" key="2">
    <source>
        <dbReference type="ARBA" id="ARBA00022448"/>
    </source>
</evidence>
<keyword evidence="6" id="KW-0249">Electron transport</keyword>
<dbReference type="EMBL" id="CP060782">
    <property type="protein sequence ID" value="QNP45423.1"/>
    <property type="molecule type" value="Genomic_DNA"/>
</dbReference>
<evidence type="ECO:0000256" key="8">
    <source>
        <dbReference type="PROSITE-ProRule" id="PRU00433"/>
    </source>
</evidence>
<feature type="chain" id="PRO_5045147639" evidence="9">
    <location>
        <begin position="21"/>
        <end position="156"/>
    </location>
</feature>
<evidence type="ECO:0000259" key="10">
    <source>
        <dbReference type="PROSITE" id="PS51007"/>
    </source>
</evidence>
<evidence type="ECO:0000256" key="6">
    <source>
        <dbReference type="ARBA" id="ARBA00022982"/>
    </source>
</evidence>
<dbReference type="PANTHER" id="PTHR35008">
    <property type="entry name" value="BLL4482 PROTEIN-RELATED"/>
    <property type="match status" value="1"/>
</dbReference>
<protein>
    <submittedName>
        <fullName evidence="11">Cytochrome c</fullName>
    </submittedName>
</protein>
<feature type="signal peptide" evidence="9">
    <location>
        <begin position="1"/>
        <end position="20"/>
    </location>
</feature>
<comment type="cofactor">
    <cofactor evidence="1">
        <name>heme c</name>
        <dbReference type="ChEBI" id="CHEBI:61717"/>
    </cofactor>
</comment>
<proteinExistence type="predicted"/>
<reference evidence="11 12" key="1">
    <citation type="submission" date="2020-08" db="EMBL/GenBank/DDBJ databases">
        <title>Genome sequence of Sphingomonas sediminicola KACC 15039T.</title>
        <authorList>
            <person name="Hyun D.-W."/>
            <person name="Bae J.-W."/>
        </authorList>
    </citation>
    <scope>NUCLEOTIDE SEQUENCE [LARGE SCALE GENOMIC DNA]</scope>
    <source>
        <strain evidence="11 12">KACC 15039</strain>
    </source>
</reference>
<accession>A0ABX6TCR3</accession>
<evidence type="ECO:0000256" key="7">
    <source>
        <dbReference type="ARBA" id="ARBA00023004"/>
    </source>
</evidence>
<evidence type="ECO:0000256" key="3">
    <source>
        <dbReference type="ARBA" id="ARBA00022617"/>
    </source>
</evidence>
<dbReference type="InterPro" id="IPR009056">
    <property type="entry name" value="Cyt_c-like_dom"/>
</dbReference>
<dbReference type="InterPro" id="IPR051459">
    <property type="entry name" value="Cytochrome_c-type_DH"/>
</dbReference>
<evidence type="ECO:0000256" key="1">
    <source>
        <dbReference type="ARBA" id="ARBA00001926"/>
    </source>
</evidence>
<keyword evidence="12" id="KW-1185">Reference proteome</keyword>
<dbReference type="Gene3D" id="1.10.760.10">
    <property type="entry name" value="Cytochrome c-like domain"/>
    <property type="match status" value="1"/>
</dbReference>
<dbReference type="PROSITE" id="PS51007">
    <property type="entry name" value="CYTC"/>
    <property type="match status" value="1"/>
</dbReference>
<sequence length="156" mass="16967">MIRILLSAGVLAFVGAAATAQPDQNLSRWKANMSRHQQVIMQGIPAPYDKMLDPTPDTEAKMRRGAALFDRNCSSCHGWSGAGGGSEGFFLVPAPADLEWLARTPKDRSSAYIYWTVAEGGAAFDSEMPAFKQSLSSEDIWSLAFYLRSGMPYASP</sequence>
<evidence type="ECO:0000256" key="5">
    <source>
        <dbReference type="ARBA" id="ARBA00022723"/>
    </source>
</evidence>
<name>A0ABX6TCR3_9SPHN</name>
<organism evidence="11 12">
    <name type="scientific">Sphingomonas sediminicola</name>
    <dbReference type="NCBI Taxonomy" id="386874"/>
    <lineage>
        <taxon>Bacteria</taxon>
        <taxon>Pseudomonadati</taxon>
        <taxon>Pseudomonadota</taxon>
        <taxon>Alphaproteobacteria</taxon>
        <taxon>Sphingomonadales</taxon>
        <taxon>Sphingomonadaceae</taxon>
        <taxon>Sphingomonas</taxon>
    </lineage>
</organism>
<dbReference type="InterPro" id="IPR036909">
    <property type="entry name" value="Cyt_c-like_dom_sf"/>
</dbReference>
<dbReference type="SUPFAM" id="SSF46626">
    <property type="entry name" value="Cytochrome c"/>
    <property type="match status" value="1"/>
</dbReference>
<keyword evidence="9" id="KW-0732">Signal</keyword>
<dbReference type="Proteomes" id="UP000516105">
    <property type="component" value="Chromosome"/>
</dbReference>
<feature type="domain" description="Cytochrome c" evidence="10">
    <location>
        <begin position="60"/>
        <end position="151"/>
    </location>
</feature>
<evidence type="ECO:0000256" key="9">
    <source>
        <dbReference type="SAM" id="SignalP"/>
    </source>
</evidence>
<dbReference type="PANTHER" id="PTHR35008:SF8">
    <property type="entry name" value="ALCOHOL DEHYDROGENASE CYTOCHROME C SUBUNIT"/>
    <property type="match status" value="1"/>
</dbReference>
<dbReference type="InterPro" id="IPR008168">
    <property type="entry name" value="Cyt_C_IC"/>
</dbReference>
<evidence type="ECO:0000313" key="12">
    <source>
        <dbReference type="Proteomes" id="UP000516105"/>
    </source>
</evidence>